<dbReference type="EMBL" id="MASW01000005">
    <property type="protein sequence ID" value="PXY22690.1"/>
    <property type="molecule type" value="Genomic_DNA"/>
</dbReference>
<evidence type="ECO:0000259" key="6">
    <source>
        <dbReference type="Pfam" id="PF00107"/>
    </source>
</evidence>
<dbReference type="InterPro" id="IPR002328">
    <property type="entry name" value="ADH_Zn_CS"/>
</dbReference>
<keyword evidence="4" id="KW-0560">Oxidoreductase</keyword>
<comment type="caution">
    <text evidence="8">The sequence shown here is derived from an EMBL/GenBank/DDBJ whole genome shotgun (WGS) entry which is preliminary data.</text>
</comment>
<dbReference type="Proteomes" id="UP000249915">
    <property type="component" value="Unassembled WGS sequence"/>
</dbReference>
<comment type="cofactor">
    <cofactor evidence="1 5">
        <name>Zn(2+)</name>
        <dbReference type="ChEBI" id="CHEBI:29105"/>
    </cofactor>
</comment>
<dbReference type="GO" id="GO:0016491">
    <property type="term" value="F:oxidoreductase activity"/>
    <property type="evidence" value="ECO:0007669"/>
    <property type="project" value="UniProtKB-KW"/>
</dbReference>
<dbReference type="InterPro" id="IPR013154">
    <property type="entry name" value="ADH-like_N"/>
</dbReference>
<keyword evidence="3 5" id="KW-0862">Zinc</keyword>
<gene>
    <name evidence="8" type="ORF">BAY60_23020</name>
</gene>
<dbReference type="Gene3D" id="3.40.50.720">
    <property type="entry name" value="NAD(P)-binding Rossmann-like Domain"/>
    <property type="match status" value="1"/>
</dbReference>
<dbReference type="PANTHER" id="PTHR43401:SF2">
    <property type="entry name" value="L-THREONINE 3-DEHYDROGENASE"/>
    <property type="match status" value="1"/>
</dbReference>
<keyword evidence="9" id="KW-1185">Reference proteome</keyword>
<protein>
    <submittedName>
        <fullName evidence="8">L-iditol 2-dehydrogenase</fullName>
    </submittedName>
</protein>
<accession>A0A2V4APR2</accession>
<dbReference type="AlphaFoldDB" id="A0A2V4APR2"/>
<dbReference type="RefSeq" id="WP_112283291.1">
    <property type="nucleotide sequence ID" value="NZ_MASW01000005.1"/>
</dbReference>
<dbReference type="InterPro" id="IPR013149">
    <property type="entry name" value="ADH-like_C"/>
</dbReference>
<evidence type="ECO:0000256" key="2">
    <source>
        <dbReference type="ARBA" id="ARBA00022723"/>
    </source>
</evidence>
<dbReference type="InterPro" id="IPR011032">
    <property type="entry name" value="GroES-like_sf"/>
</dbReference>
<evidence type="ECO:0000256" key="1">
    <source>
        <dbReference type="ARBA" id="ARBA00001947"/>
    </source>
</evidence>
<feature type="domain" description="Alcohol dehydrogenase-like C-terminal" evidence="6">
    <location>
        <begin position="174"/>
        <end position="285"/>
    </location>
</feature>
<evidence type="ECO:0000259" key="7">
    <source>
        <dbReference type="Pfam" id="PF08240"/>
    </source>
</evidence>
<keyword evidence="2 5" id="KW-0479">Metal-binding</keyword>
<evidence type="ECO:0000256" key="4">
    <source>
        <dbReference type="ARBA" id="ARBA00023002"/>
    </source>
</evidence>
<reference evidence="8 9" key="1">
    <citation type="submission" date="2016-07" db="EMBL/GenBank/DDBJ databases">
        <title>Draft genome sequence of Prauserella muralis DSM 45305, isolated from a mould-covered wall in an indoor environment.</title>
        <authorList>
            <person name="Ruckert C."/>
            <person name="Albersmeier A."/>
            <person name="Jiang C.-L."/>
            <person name="Jiang Y."/>
            <person name="Kalinowski J."/>
            <person name="Schneider O."/>
            <person name="Winkler A."/>
            <person name="Zotchev S.B."/>
        </authorList>
    </citation>
    <scope>NUCLEOTIDE SEQUENCE [LARGE SCALE GENOMIC DNA]</scope>
    <source>
        <strain evidence="8 9">DSM 45305</strain>
    </source>
</reference>
<evidence type="ECO:0000313" key="9">
    <source>
        <dbReference type="Proteomes" id="UP000249915"/>
    </source>
</evidence>
<evidence type="ECO:0000313" key="8">
    <source>
        <dbReference type="EMBL" id="PXY22690.1"/>
    </source>
</evidence>
<dbReference type="Gene3D" id="3.90.180.10">
    <property type="entry name" value="Medium-chain alcohol dehydrogenases, catalytic domain"/>
    <property type="match status" value="1"/>
</dbReference>
<dbReference type="GO" id="GO:0008270">
    <property type="term" value="F:zinc ion binding"/>
    <property type="evidence" value="ECO:0007669"/>
    <property type="project" value="InterPro"/>
</dbReference>
<sequence>MRAIVLTRPHRVELVDDWPEPRPRPGEVVVGMRAVGLCGSDLGVYEGHRAVPELPWVMGHEGGGQIVATGDGVTDRVAGQRVVIEPNYSCFRCRWCREGVTSACAERGVVGMNLPGLLAERVAVPARFTWPVPESTPDTTLACVEPLAVARAAVRRAGVRAGDECLVVGAGSQGLLLCVALLAGDARPYVVEPLEGRLALAERIGAKRIDPGDAHGFPVVFDTAGVPATWQLALRAVAAAGTVVVIGMNGAPVSTSTMDLARRQLVIRGSLIYDHPTDFADTLAAVTGDELDPAQVLQRGVRPDEAADAFAKARAVPGKSWIDLSAWQEDRDG</sequence>
<name>A0A2V4APR2_9PSEU</name>
<dbReference type="InterPro" id="IPR036291">
    <property type="entry name" value="NAD(P)-bd_dom_sf"/>
</dbReference>
<dbReference type="OrthoDB" id="9787435at2"/>
<dbReference type="PANTHER" id="PTHR43401">
    <property type="entry name" value="L-THREONINE 3-DEHYDROGENASE"/>
    <property type="match status" value="1"/>
</dbReference>
<feature type="domain" description="Alcohol dehydrogenase-like N-terminal" evidence="7">
    <location>
        <begin position="25"/>
        <end position="134"/>
    </location>
</feature>
<organism evidence="8 9">
    <name type="scientific">Prauserella muralis</name>
    <dbReference type="NCBI Taxonomy" id="588067"/>
    <lineage>
        <taxon>Bacteria</taxon>
        <taxon>Bacillati</taxon>
        <taxon>Actinomycetota</taxon>
        <taxon>Actinomycetes</taxon>
        <taxon>Pseudonocardiales</taxon>
        <taxon>Pseudonocardiaceae</taxon>
        <taxon>Prauserella</taxon>
    </lineage>
</organism>
<dbReference type="Pfam" id="PF00107">
    <property type="entry name" value="ADH_zinc_N"/>
    <property type="match status" value="1"/>
</dbReference>
<dbReference type="PROSITE" id="PS00059">
    <property type="entry name" value="ADH_ZINC"/>
    <property type="match status" value="1"/>
</dbReference>
<dbReference type="Pfam" id="PF08240">
    <property type="entry name" value="ADH_N"/>
    <property type="match status" value="1"/>
</dbReference>
<dbReference type="SUPFAM" id="SSF50129">
    <property type="entry name" value="GroES-like"/>
    <property type="match status" value="1"/>
</dbReference>
<dbReference type="InterPro" id="IPR050129">
    <property type="entry name" value="Zn_alcohol_dh"/>
</dbReference>
<comment type="similarity">
    <text evidence="5">Belongs to the zinc-containing alcohol dehydrogenase family.</text>
</comment>
<evidence type="ECO:0000256" key="5">
    <source>
        <dbReference type="RuleBase" id="RU361277"/>
    </source>
</evidence>
<evidence type="ECO:0000256" key="3">
    <source>
        <dbReference type="ARBA" id="ARBA00022833"/>
    </source>
</evidence>
<dbReference type="SUPFAM" id="SSF51735">
    <property type="entry name" value="NAD(P)-binding Rossmann-fold domains"/>
    <property type="match status" value="1"/>
</dbReference>
<proteinExistence type="inferred from homology"/>